<dbReference type="InterPro" id="IPR036986">
    <property type="entry name" value="S4_RNA-bd_sf"/>
</dbReference>
<feature type="compositionally biased region" description="Basic and acidic residues" evidence="2">
    <location>
        <begin position="19"/>
        <end position="28"/>
    </location>
</feature>
<feature type="compositionally biased region" description="Basic residues" evidence="2">
    <location>
        <begin position="549"/>
        <end position="558"/>
    </location>
</feature>
<dbReference type="Pfam" id="PF01479">
    <property type="entry name" value="S4"/>
    <property type="match status" value="1"/>
</dbReference>
<reference evidence="5" key="1">
    <citation type="journal article" date="2013" name="Nature">
        <title>Pan genome of the phytoplankton Emiliania underpins its global distribution.</title>
        <authorList>
            <person name="Read B.A."/>
            <person name="Kegel J."/>
            <person name="Klute M.J."/>
            <person name="Kuo A."/>
            <person name="Lefebvre S.C."/>
            <person name="Maumus F."/>
            <person name="Mayer C."/>
            <person name="Miller J."/>
            <person name="Monier A."/>
            <person name="Salamov A."/>
            <person name="Young J."/>
            <person name="Aguilar M."/>
            <person name="Claverie J.M."/>
            <person name="Frickenhaus S."/>
            <person name="Gonzalez K."/>
            <person name="Herman E.K."/>
            <person name="Lin Y.C."/>
            <person name="Napier J."/>
            <person name="Ogata H."/>
            <person name="Sarno A.F."/>
            <person name="Shmutz J."/>
            <person name="Schroeder D."/>
            <person name="de Vargas C."/>
            <person name="Verret F."/>
            <person name="von Dassow P."/>
            <person name="Valentin K."/>
            <person name="Van de Peer Y."/>
            <person name="Wheeler G."/>
            <person name="Dacks J.B."/>
            <person name="Delwiche C.F."/>
            <person name="Dyhrman S.T."/>
            <person name="Glockner G."/>
            <person name="John U."/>
            <person name="Richards T."/>
            <person name="Worden A.Z."/>
            <person name="Zhang X."/>
            <person name="Grigoriev I.V."/>
            <person name="Allen A.E."/>
            <person name="Bidle K."/>
            <person name="Borodovsky M."/>
            <person name="Bowler C."/>
            <person name="Brownlee C."/>
            <person name="Cock J.M."/>
            <person name="Elias M."/>
            <person name="Gladyshev V.N."/>
            <person name="Groth M."/>
            <person name="Guda C."/>
            <person name="Hadaegh A."/>
            <person name="Iglesias-Rodriguez M.D."/>
            <person name="Jenkins J."/>
            <person name="Jones B.M."/>
            <person name="Lawson T."/>
            <person name="Leese F."/>
            <person name="Lindquist E."/>
            <person name="Lobanov A."/>
            <person name="Lomsadze A."/>
            <person name="Malik S.B."/>
            <person name="Marsh M.E."/>
            <person name="Mackinder L."/>
            <person name="Mock T."/>
            <person name="Mueller-Roeber B."/>
            <person name="Pagarete A."/>
            <person name="Parker M."/>
            <person name="Probert I."/>
            <person name="Quesneville H."/>
            <person name="Raines C."/>
            <person name="Rensing S.A."/>
            <person name="Riano-Pachon D.M."/>
            <person name="Richier S."/>
            <person name="Rokitta S."/>
            <person name="Shiraiwa Y."/>
            <person name="Soanes D.M."/>
            <person name="van der Giezen M."/>
            <person name="Wahlund T.M."/>
            <person name="Williams B."/>
            <person name="Wilson W."/>
            <person name="Wolfe G."/>
            <person name="Wurch L.L."/>
        </authorList>
    </citation>
    <scope>NUCLEOTIDE SEQUENCE</scope>
</reference>
<evidence type="ECO:0000256" key="2">
    <source>
        <dbReference type="SAM" id="MobiDB-lite"/>
    </source>
</evidence>
<dbReference type="GO" id="GO:0003723">
    <property type="term" value="F:RNA binding"/>
    <property type="evidence" value="ECO:0007669"/>
    <property type="project" value="UniProtKB-KW"/>
</dbReference>
<protein>
    <recommendedName>
        <fullName evidence="3">RNA-binding S4 domain-containing protein</fullName>
    </recommendedName>
</protein>
<accession>A0A0D3I6N6</accession>
<feature type="region of interest" description="Disordered" evidence="2">
    <location>
        <begin position="528"/>
        <end position="558"/>
    </location>
</feature>
<evidence type="ECO:0000313" key="5">
    <source>
        <dbReference type="Proteomes" id="UP000013827"/>
    </source>
</evidence>
<dbReference type="SUPFAM" id="SSF55174">
    <property type="entry name" value="Alpha-L RNA-binding motif"/>
    <property type="match status" value="1"/>
</dbReference>
<dbReference type="InterPro" id="IPR002942">
    <property type="entry name" value="S4_RNA-bd"/>
</dbReference>
<feature type="domain" description="RNA-binding S4" evidence="3">
    <location>
        <begin position="188"/>
        <end position="216"/>
    </location>
</feature>
<dbReference type="PaxDb" id="2903-EOD06921"/>
<dbReference type="GeneID" id="17253083"/>
<dbReference type="Gene3D" id="3.10.290.10">
    <property type="entry name" value="RNA-binding S4 domain"/>
    <property type="match status" value="1"/>
</dbReference>
<dbReference type="EnsemblProtists" id="EOD06921">
    <property type="protein sequence ID" value="EOD06921"/>
    <property type="gene ID" value="EMIHUDRAFT_218629"/>
</dbReference>
<keyword evidence="1" id="KW-0694">RNA-binding</keyword>
<proteinExistence type="predicted"/>
<name>A0A0D3I6N6_EMIH1</name>
<dbReference type="CDD" id="cd00165">
    <property type="entry name" value="S4"/>
    <property type="match status" value="1"/>
</dbReference>
<organism evidence="4 5">
    <name type="scientific">Emiliania huxleyi (strain CCMP1516)</name>
    <dbReference type="NCBI Taxonomy" id="280463"/>
    <lineage>
        <taxon>Eukaryota</taxon>
        <taxon>Haptista</taxon>
        <taxon>Haptophyta</taxon>
        <taxon>Prymnesiophyceae</taxon>
        <taxon>Isochrysidales</taxon>
        <taxon>Noelaerhabdaceae</taxon>
        <taxon>Emiliania</taxon>
    </lineage>
</organism>
<dbReference type="HOGENOM" id="CLU_036864_0_0_1"/>
<dbReference type="Proteomes" id="UP000013827">
    <property type="component" value="Unassembled WGS sequence"/>
</dbReference>
<evidence type="ECO:0000256" key="1">
    <source>
        <dbReference type="PROSITE-ProRule" id="PRU00182"/>
    </source>
</evidence>
<feature type="region of interest" description="Disordered" evidence="2">
    <location>
        <begin position="90"/>
        <end position="116"/>
    </location>
</feature>
<keyword evidence="5" id="KW-1185">Reference proteome</keyword>
<sequence>MTVWSAEAIARRETKRGRTALDRSEDRKRQKGTLCEADADPRLSPLLAFITEVVGPLGAPFWPASSAAAAPADTSAAPDDLEEGEIALPLGSDESAQPEAEARRAAAGATGTDGLLSNVTVSSTSGKTVYWQCTVCSARFRGRQSLADHTLAKKDPPHRRVAEADEFIRSCAETKAARKARDAAADLVRVDDLLVQRGHCKTRGEAARLVQAGRVLTRKAAGQPQVLVKAVGLKLAHDAPFSLSDPAASWESEVALVHQWVADGRPLKALIGHRAQAAAGDASAPPALADPPVAEAAAGAEADSQAVALVAESAPLAAARNSHLPALLAFIASRPGQRLRGSSGIAEFYKAHPEAKGQLPKLAQLAEQCPQIKIEVLKAGDPWLTLASPAPSAPPASAPQRGAAGSDLELFAADLEAKAGDRRRPARECPRLLEGRSGLVRRAAWCEERIGVAPSVMTAKTDLACRVDLLERSLGAASEGSLAQRLGAIERLIQPEEAGRAGIEQHRATRTELKAADAAYNQLCQAAGTTAESPSAPAAEQARQARPSFARRPRTMHS</sequence>
<reference evidence="4" key="2">
    <citation type="submission" date="2024-10" db="UniProtKB">
        <authorList>
            <consortium name="EnsemblProtists"/>
        </authorList>
    </citation>
    <scope>IDENTIFICATION</scope>
</reference>
<dbReference type="AlphaFoldDB" id="A0A0D3I6N6"/>
<feature type="compositionally biased region" description="Low complexity" evidence="2">
    <location>
        <begin position="528"/>
        <end position="546"/>
    </location>
</feature>
<dbReference type="KEGG" id="ehx:EMIHUDRAFT_218629"/>
<dbReference type="RefSeq" id="XP_005759350.1">
    <property type="nucleotide sequence ID" value="XM_005759293.1"/>
</dbReference>
<evidence type="ECO:0000313" key="4">
    <source>
        <dbReference type="EnsemblProtists" id="EOD06921"/>
    </source>
</evidence>
<feature type="region of interest" description="Disordered" evidence="2">
    <location>
        <begin position="1"/>
        <end position="37"/>
    </location>
</feature>
<dbReference type="PROSITE" id="PS50889">
    <property type="entry name" value="S4"/>
    <property type="match status" value="1"/>
</dbReference>
<evidence type="ECO:0000259" key="3">
    <source>
        <dbReference type="Pfam" id="PF01479"/>
    </source>
</evidence>